<accession>E7CZ11</accession>
<protein>
    <submittedName>
        <fullName evidence="7">Barren stalk1/lax panicle1</fullName>
    </submittedName>
</protein>
<dbReference type="GO" id="GO:0005634">
    <property type="term" value="C:nucleus"/>
    <property type="evidence" value="ECO:0007669"/>
    <property type="project" value="UniProtKB-SubCell"/>
</dbReference>
<dbReference type="Pfam" id="PF00010">
    <property type="entry name" value="HLH"/>
    <property type="match status" value="1"/>
</dbReference>
<reference evidence="7" key="1">
    <citation type="journal article" date="2011" name="Mol. Biol. Evol.">
        <title>Phylogenomic Analyses of the BARREN STALK1/LAX PANICLE1 (BA1/LAX1) Genes and Evidence for Their Roles During Axillary Meristem Development.</title>
        <authorList>
            <person name="Woods D.P."/>
            <person name="Hope C.L."/>
            <person name="Malcomber S.T."/>
        </authorList>
    </citation>
    <scope>NUCLEOTIDE SEQUENCE</scope>
</reference>
<dbReference type="EMBL" id="HM855963">
    <property type="protein sequence ID" value="ADT82841.1"/>
    <property type="molecule type" value="mRNA"/>
</dbReference>
<dbReference type="Gene3D" id="4.10.280.10">
    <property type="entry name" value="Helix-loop-helix DNA-binding domain"/>
    <property type="match status" value="1"/>
</dbReference>
<keyword evidence="3" id="KW-0805">Transcription regulation</keyword>
<dbReference type="GO" id="GO:0046983">
    <property type="term" value="F:protein dimerization activity"/>
    <property type="evidence" value="ECO:0007669"/>
    <property type="project" value="InterPro"/>
</dbReference>
<sequence length="140" mass="15198">RRHRISDRFRVLRSLVPGGSKMDTVSMLEQAIDYVQFLKAQIRLQQTALMLHDQESGHGFDADATTSAEMMCASGHGANDGLGCDELMLPVQEVVSYDTTQVQVDPGQSASFACLFFLEEAAPCFSSALQGGETDVTGSY</sequence>
<dbReference type="PROSITE" id="PS50888">
    <property type="entry name" value="BHLH"/>
    <property type="match status" value="1"/>
</dbReference>
<dbReference type="InterPro" id="IPR036638">
    <property type="entry name" value="HLH_DNA-bd_sf"/>
</dbReference>
<dbReference type="PANTHER" id="PTHR45914:SF2">
    <property type="entry name" value="TRANSCRIPTION FACTOR BHLH140-LIKE PROTEIN"/>
    <property type="match status" value="1"/>
</dbReference>
<proteinExistence type="evidence at transcript level"/>
<dbReference type="GO" id="GO:0003700">
    <property type="term" value="F:DNA-binding transcription factor activity"/>
    <property type="evidence" value="ECO:0007669"/>
    <property type="project" value="InterPro"/>
</dbReference>
<dbReference type="InterPro" id="IPR045843">
    <property type="entry name" value="IND-like"/>
</dbReference>
<evidence type="ECO:0000256" key="2">
    <source>
        <dbReference type="ARBA" id="ARBA00005510"/>
    </source>
</evidence>
<dbReference type="InterPro" id="IPR011598">
    <property type="entry name" value="bHLH_dom"/>
</dbReference>
<keyword evidence="5" id="KW-0539">Nucleus</keyword>
<dbReference type="AlphaFoldDB" id="E7CZ11"/>
<dbReference type="PANTHER" id="PTHR45914">
    <property type="entry name" value="TRANSCRIPTION FACTOR HEC3-RELATED"/>
    <property type="match status" value="1"/>
</dbReference>
<name>E7CZ11_9POAL</name>
<evidence type="ECO:0000259" key="6">
    <source>
        <dbReference type="PROSITE" id="PS50888"/>
    </source>
</evidence>
<gene>
    <name evidence="7" type="primary">BA1/LAX1</name>
</gene>
<comment type="similarity">
    <text evidence="2">Belongs to the bHLH protein family.</text>
</comment>
<evidence type="ECO:0000313" key="7">
    <source>
        <dbReference type="EMBL" id="ADT82841.1"/>
    </source>
</evidence>
<feature type="domain" description="BHLH" evidence="6">
    <location>
        <begin position="1"/>
        <end position="38"/>
    </location>
</feature>
<feature type="non-terminal residue" evidence="7">
    <location>
        <position position="1"/>
    </location>
</feature>
<evidence type="ECO:0000256" key="1">
    <source>
        <dbReference type="ARBA" id="ARBA00004123"/>
    </source>
</evidence>
<evidence type="ECO:0000256" key="3">
    <source>
        <dbReference type="ARBA" id="ARBA00023015"/>
    </source>
</evidence>
<evidence type="ECO:0000256" key="4">
    <source>
        <dbReference type="ARBA" id="ARBA00023163"/>
    </source>
</evidence>
<dbReference type="SUPFAM" id="SSF47459">
    <property type="entry name" value="HLH, helix-loop-helix DNA-binding domain"/>
    <property type="match status" value="1"/>
</dbReference>
<evidence type="ECO:0000256" key="5">
    <source>
        <dbReference type="ARBA" id="ARBA00023242"/>
    </source>
</evidence>
<comment type="subcellular location">
    <subcellularLocation>
        <location evidence="1">Nucleus</location>
    </subcellularLocation>
</comment>
<organism evidence="7">
    <name type="scientific">Joinvillea ascendens</name>
    <dbReference type="NCBI Taxonomy" id="38723"/>
    <lineage>
        <taxon>Eukaryota</taxon>
        <taxon>Viridiplantae</taxon>
        <taxon>Streptophyta</taxon>
        <taxon>Embryophyta</taxon>
        <taxon>Tracheophyta</taxon>
        <taxon>Spermatophyta</taxon>
        <taxon>Magnoliopsida</taxon>
        <taxon>Liliopsida</taxon>
        <taxon>Poales</taxon>
        <taxon>Joinvilleaceae</taxon>
        <taxon>Joinvillea</taxon>
    </lineage>
</organism>
<keyword evidence="4" id="KW-0804">Transcription</keyword>
<dbReference type="SMART" id="SM00353">
    <property type="entry name" value="HLH"/>
    <property type="match status" value="1"/>
</dbReference>